<organism evidence="9 10">
    <name type="scientific">Saxophila tyrrhenica</name>
    <dbReference type="NCBI Taxonomy" id="1690608"/>
    <lineage>
        <taxon>Eukaryota</taxon>
        <taxon>Fungi</taxon>
        <taxon>Dikarya</taxon>
        <taxon>Ascomycota</taxon>
        <taxon>Pezizomycotina</taxon>
        <taxon>Dothideomycetes</taxon>
        <taxon>Dothideomycetidae</taxon>
        <taxon>Mycosphaerellales</taxon>
        <taxon>Extremaceae</taxon>
        <taxon>Saxophila</taxon>
    </lineage>
</organism>
<dbReference type="GO" id="GO:0043565">
    <property type="term" value="F:sequence-specific DNA binding"/>
    <property type="evidence" value="ECO:0007669"/>
    <property type="project" value="InterPro"/>
</dbReference>
<keyword evidence="3" id="KW-0862">Zinc</keyword>
<dbReference type="Proteomes" id="UP001337655">
    <property type="component" value="Unassembled WGS sequence"/>
</dbReference>
<reference evidence="9 10" key="1">
    <citation type="submission" date="2023-08" db="EMBL/GenBank/DDBJ databases">
        <title>Black Yeasts Isolated from many extreme environments.</title>
        <authorList>
            <person name="Coleine C."/>
            <person name="Stajich J.E."/>
            <person name="Selbmann L."/>
        </authorList>
    </citation>
    <scope>NUCLEOTIDE SEQUENCE [LARGE SCALE GENOMIC DNA]</scope>
    <source>
        <strain evidence="9 10">CCFEE 5935</strain>
    </source>
</reference>
<feature type="compositionally biased region" description="Basic and acidic residues" evidence="7">
    <location>
        <begin position="289"/>
        <end position="305"/>
    </location>
</feature>
<dbReference type="PROSITE" id="PS00344">
    <property type="entry name" value="GATA_ZN_FINGER_1"/>
    <property type="match status" value="1"/>
</dbReference>
<dbReference type="Pfam" id="PF00320">
    <property type="entry name" value="GATA"/>
    <property type="match status" value="1"/>
</dbReference>
<keyword evidence="10" id="KW-1185">Reference proteome</keyword>
<accession>A0AAV9PBN5</accession>
<evidence type="ECO:0000313" key="9">
    <source>
        <dbReference type="EMBL" id="KAK5170485.1"/>
    </source>
</evidence>
<dbReference type="AlphaFoldDB" id="A0AAV9PBN5"/>
<dbReference type="RefSeq" id="XP_064659683.1">
    <property type="nucleotide sequence ID" value="XM_064802322.1"/>
</dbReference>
<dbReference type="GeneID" id="89926417"/>
<evidence type="ECO:0000256" key="7">
    <source>
        <dbReference type="SAM" id="MobiDB-lite"/>
    </source>
</evidence>
<dbReference type="Gene3D" id="3.30.50.10">
    <property type="entry name" value="Erythroid Transcription Factor GATA-1, subunit A"/>
    <property type="match status" value="1"/>
</dbReference>
<dbReference type="PANTHER" id="PTHR47172:SF24">
    <property type="entry name" value="GATA ZINC FINGER DOMAIN-CONTAINING PROTEIN 14-RELATED"/>
    <property type="match status" value="1"/>
</dbReference>
<dbReference type="GO" id="GO:0008270">
    <property type="term" value="F:zinc ion binding"/>
    <property type="evidence" value="ECO:0007669"/>
    <property type="project" value="UniProtKB-KW"/>
</dbReference>
<feature type="region of interest" description="Disordered" evidence="7">
    <location>
        <begin position="390"/>
        <end position="459"/>
    </location>
</feature>
<feature type="compositionally biased region" description="Polar residues" evidence="7">
    <location>
        <begin position="162"/>
        <end position="184"/>
    </location>
</feature>
<feature type="compositionally biased region" description="Polar residues" evidence="7">
    <location>
        <begin position="245"/>
        <end position="268"/>
    </location>
</feature>
<keyword evidence="4" id="KW-0805">Transcription regulation</keyword>
<feature type="compositionally biased region" description="Polar residues" evidence="7">
    <location>
        <begin position="477"/>
        <end position="497"/>
    </location>
</feature>
<protein>
    <recommendedName>
        <fullName evidence="8">GATA-type domain-containing protein</fullName>
    </recommendedName>
</protein>
<feature type="compositionally biased region" description="Pro residues" evidence="7">
    <location>
        <begin position="117"/>
        <end position="130"/>
    </location>
</feature>
<dbReference type="CDD" id="cd00202">
    <property type="entry name" value="ZnF_GATA"/>
    <property type="match status" value="1"/>
</dbReference>
<sequence>MDTTSRRPQLPALSYLEVGNIKKDEELYQSRNTATPNHKSVPLASPTHQYPTAPPPPYTHPSHHHGNTWAKTPVHTPPEPRRLSGDDNEGLKQNLRQSLPSISEALGSGPLDNHASHPPPTSTTQAPPPSSATSLPTPQSGAPRSPSSAARRPYAMEPPPQSQNHSQYSYFRQDSAGPQHSSAEVSHPSYGQPQENRPPPPPAQTPQPPRASQPPSHPLQQPASPRFEPQHSHPPGSMPPPPSSTFQYGYQSYTPRYAQPPSNGNSGPVFQPSAHYAAPSTPQPSWKSEPSRYPEERPADRYGDSVKRHLDMYDVEASLSEIGQTSNHMMDFSRRYGDRMHQNARAGPSLATLPSVVEVEDMIQKARIQLDSLSKIREVVLTQQAAYEQQMADQRQRHESFTEAPPPPPSADPYMDAEDVKGGFAGSETKKRRGRAAPPGRCHSCNRAETPEWRRGPDGARTLCNACGLHYAKLTRKQTTAGKNGNVGSSNLRPKEA</sequence>
<dbReference type="GO" id="GO:0006355">
    <property type="term" value="P:regulation of DNA-templated transcription"/>
    <property type="evidence" value="ECO:0007669"/>
    <property type="project" value="InterPro"/>
</dbReference>
<evidence type="ECO:0000256" key="1">
    <source>
        <dbReference type="ARBA" id="ARBA00022723"/>
    </source>
</evidence>
<keyword evidence="1" id="KW-0479">Metal-binding</keyword>
<gene>
    <name evidence="9" type="ORF">LTR77_005073</name>
</gene>
<feature type="compositionally biased region" description="Basic and acidic residues" evidence="7">
    <location>
        <begin position="449"/>
        <end position="458"/>
    </location>
</feature>
<feature type="compositionally biased region" description="Pro residues" evidence="7">
    <location>
        <begin position="196"/>
        <end position="217"/>
    </location>
</feature>
<evidence type="ECO:0000313" key="10">
    <source>
        <dbReference type="Proteomes" id="UP001337655"/>
    </source>
</evidence>
<dbReference type="InterPro" id="IPR000679">
    <property type="entry name" value="Znf_GATA"/>
</dbReference>
<comment type="caution">
    <text evidence="9">The sequence shown here is derived from an EMBL/GenBank/DDBJ whole genome shotgun (WGS) entry which is preliminary data.</text>
</comment>
<feature type="domain" description="GATA-type" evidence="8">
    <location>
        <begin position="441"/>
        <end position="471"/>
    </location>
</feature>
<name>A0AAV9PBN5_9PEZI</name>
<keyword evidence="2 6" id="KW-0863">Zinc-finger</keyword>
<proteinExistence type="predicted"/>
<keyword evidence="5" id="KW-0804">Transcription</keyword>
<evidence type="ECO:0000256" key="6">
    <source>
        <dbReference type="PROSITE-ProRule" id="PRU00094"/>
    </source>
</evidence>
<feature type="region of interest" description="Disordered" evidence="7">
    <location>
        <begin position="26"/>
        <end position="305"/>
    </location>
</feature>
<feature type="compositionally biased region" description="Polar residues" evidence="7">
    <location>
        <begin position="29"/>
        <end position="38"/>
    </location>
</feature>
<feature type="compositionally biased region" description="Low complexity" evidence="7">
    <location>
        <begin position="131"/>
        <end position="153"/>
    </location>
</feature>
<dbReference type="PANTHER" id="PTHR47172">
    <property type="entry name" value="OS01G0976800 PROTEIN"/>
    <property type="match status" value="1"/>
</dbReference>
<evidence type="ECO:0000256" key="4">
    <source>
        <dbReference type="ARBA" id="ARBA00023015"/>
    </source>
</evidence>
<evidence type="ECO:0000256" key="5">
    <source>
        <dbReference type="ARBA" id="ARBA00023163"/>
    </source>
</evidence>
<dbReference type="InterPro" id="IPR013088">
    <property type="entry name" value="Znf_NHR/GATA"/>
</dbReference>
<evidence type="ECO:0000259" key="8">
    <source>
        <dbReference type="PROSITE" id="PS50114"/>
    </source>
</evidence>
<dbReference type="PROSITE" id="PS50114">
    <property type="entry name" value="GATA_ZN_FINGER_2"/>
    <property type="match status" value="1"/>
</dbReference>
<dbReference type="SMART" id="SM00401">
    <property type="entry name" value="ZnF_GATA"/>
    <property type="match status" value="1"/>
</dbReference>
<feature type="region of interest" description="Disordered" evidence="7">
    <location>
        <begin position="475"/>
        <end position="497"/>
    </location>
</feature>
<evidence type="ECO:0000256" key="2">
    <source>
        <dbReference type="ARBA" id="ARBA00022771"/>
    </source>
</evidence>
<dbReference type="SUPFAM" id="SSF57716">
    <property type="entry name" value="Glucocorticoid receptor-like (DNA-binding domain)"/>
    <property type="match status" value="1"/>
</dbReference>
<dbReference type="EMBL" id="JAVRRT010000007">
    <property type="protein sequence ID" value="KAK5170485.1"/>
    <property type="molecule type" value="Genomic_DNA"/>
</dbReference>
<evidence type="ECO:0000256" key="3">
    <source>
        <dbReference type="ARBA" id="ARBA00022833"/>
    </source>
</evidence>